<keyword evidence="10 16" id="KW-0418">Kinase</keyword>
<dbReference type="RefSeq" id="WP_424605863.1">
    <property type="nucleotide sequence ID" value="NZ_JBNAVA010000007.1"/>
</dbReference>
<sequence length="256" mass="28073">MIFAVDIGNTNIVIGVFDKNEIIFNSRLATDYQKTTDEYAAIIMLLLKNSNIEPSNIRGVIISSVVPQLVYTFTKFSKKYLSIEALVVGPGIKTGVPIKLENPKEVGSDRIVNAAAVLKYYRYPAIIVDFGTATTFDVINEAGEYIGGVICPGVKLSATILHQKTAKLPEVEIEKCDKVIGTNTISSIKSGIFFGYLSLVDGIIEKIINEKFKELEPCIIATGGLGSVFMGESKYLKRYDPNLTLNGLKVIYEKNS</sequence>
<dbReference type="Proteomes" id="UP000242881">
    <property type="component" value="Unassembled WGS sequence"/>
</dbReference>
<dbReference type="EMBL" id="PNIN01000051">
    <property type="protein sequence ID" value="PMP70557.1"/>
    <property type="molecule type" value="Genomic_DNA"/>
</dbReference>
<comment type="similarity">
    <text evidence="14 16">Belongs to the type III pantothenate kinase family.</text>
</comment>
<evidence type="ECO:0000256" key="6">
    <source>
        <dbReference type="ARBA" id="ARBA00012102"/>
    </source>
</evidence>
<dbReference type="HAMAP" id="MF_01274">
    <property type="entry name" value="Pantothen_kinase_3"/>
    <property type="match status" value="1"/>
</dbReference>
<keyword evidence="11 16" id="KW-0067">ATP-binding</keyword>
<comment type="catalytic activity">
    <reaction evidence="1 16">
        <text>(R)-pantothenate + ATP = (R)-4'-phosphopantothenate + ADP + H(+)</text>
        <dbReference type="Rhea" id="RHEA:16373"/>
        <dbReference type="ChEBI" id="CHEBI:10986"/>
        <dbReference type="ChEBI" id="CHEBI:15378"/>
        <dbReference type="ChEBI" id="CHEBI:29032"/>
        <dbReference type="ChEBI" id="CHEBI:30616"/>
        <dbReference type="ChEBI" id="CHEBI:456216"/>
        <dbReference type="EC" id="2.7.1.33"/>
    </reaction>
</comment>
<comment type="caution">
    <text evidence="16">Lacks conserved residue(s) required for the propagation of feature annotation.</text>
</comment>
<keyword evidence="7 16" id="KW-0963">Cytoplasm</keyword>
<keyword evidence="9 16" id="KW-0547">Nucleotide-binding</keyword>
<dbReference type="EC" id="2.7.1.33" evidence="6 16"/>
<evidence type="ECO:0000256" key="2">
    <source>
        <dbReference type="ARBA" id="ARBA00001958"/>
    </source>
</evidence>
<evidence type="ECO:0000313" key="17">
    <source>
        <dbReference type="EMBL" id="PMP70557.1"/>
    </source>
</evidence>
<feature type="binding site" evidence="16">
    <location>
        <begin position="107"/>
        <end position="110"/>
    </location>
    <ligand>
        <name>substrate</name>
    </ligand>
</feature>
<keyword evidence="8 16" id="KW-0808">Transferase</keyword>
<feature type="binding site" evidence="16">
    <location>
        <position position="132"/>
    </location>
    <ligand>
        <name>ATP</name>
        <dbReference type="ChEBI" id="CHEBI:30616"/>
    </ligand>
</feature>
<dbReference type="UniPathway" id="UPA00241">
    <property type="reaction ID" value="UER00352"/>
</dbReference>
<comment type="subunit">
    <text evidence="5 16">Homodimer.</text>
</comment>
<dbReference type="GO" id="GO:0005737">
    <property type="term" value="C:cytoplasm"/>
    <property type="evidence" value="ECO:0007669"/>
    <property type="project" value="UniProtKB-SubCell"/>
</dbReference>
<comment type="pathway">
    <text evidence="4 16">Cofactor biosynthesis; coenzyme A biosynthesis; CoA from (R)-pantothenate: step 1/5.</text>
</comment>
<dbReference type="NCBIfam" id="NF009848">
    <property type="entry name" value="PRK13318.1-6"/>
    <property type="match status" value="1"/>
</dbReference>
<dbReference type="InterPro" id="IPR043129">
    <property type="entry name" value="ATPase_NBD"/>
</dbReference>
<evidence type="ECO:0000256" key="15">
    <source>
        <dbReference type="ARBA" id="ARBA00040883"/>
    </source>
</evidence>
<gene>
    <name evidence="16" type="primary">coaX</name>
    <name evidence="17" type="ORF">C0187_05255</name>
</gene>
<evidence type="ECO:0000256" key="5">
    <source>
        <dbReference type="ARBA" id="ARBA00011738"/>
    </source>
</evidence>
<dbReference type="NCBIfam" id="NF009855">
    <property type="entry name" value="PRK13321.1"/>
    <property type="match status" value="1"/>
</dbReference>
<dbReference type="GO" id="GO:0005524">
    <property type="term" value="F:ATP binding"/>
    <property type="evidence" value="ECO:0007669"/>
    <property type="project" value="UniProtKB-UniRule"/>
</dbReference>
<feature type="active site" description="Proton acceptor" evidence="16">
    <location>
        <position position="109"/>
    </location>
</feature>
<comment type="cofactor">
    <cofactor evidence="2">
        <name>K(+)</name>
        <dbReference type="ChEBI" id="CHEBI:29103"/>
    </cofactor>
</comment>
<dbReference type="Gene3D" id="3.30.420.40">
    <property type="match status" value="2"/>
</dbReference>
<name>A0A2J6WJM4_9BACT</name>
<protein>
    <recommendedName>
        <fullName evidence="15 16">Type III pantothenate kinase</fullName>
        <ecNumber evidence="6 16">2.7.1.33</ecNumber>
    </recommendedName>
    <alternativeName>
        <fullName evidence="16">PanK-III</fullName>
    </alternativeName>
    <alternativeName>
        <fullName evidence="16">Pantothenic acid kinase</fullName>
    </alternativeName>
</protein>
<keyword evidence="12 16" id="KW-0630">Potassium</keyword>
<evidence type="ECO:0000256" key="1">
    <source>
        <dbReference type="ARBA" id="ARBA00001206"/>
    </source>
</evidence>
<evidence type="ECO:0000256" key="16">
    <source>
        <dbReference type="HAMAP-Rule" id="MF_01274"/>
    </source>
</evidence>
<keyword evidence="13 16" id="KW-0173">Coenzyme A biosynthesis</keyword>
<dbReference type="Pfam" id="PF03309">
    <property type="entry name" value="Pan_kinase"/>
    <property type="match status" value="1"/>
</dbReference>
<evidence type="ECO:0000256" key="12">
    <source>
        <dbReference type="ARBA" id="ARBA00022958"/>
    </source>
</evidence>
<dbReference type="GO" id="GO:0046872">
    <property type="term" value="F:metal ion binding"/>
    <property type="evidence" value="ECO:0007669"/>
    <property type="project" value="UniProtKB-KW"/>
</dbReference>
<dbReference type="SUPFAM" id="SSF53067">
    <property type="entry name" value="Actin-like ATPase domain"/>
    <property type="match status" value="2"/>
</dbReference>
<reference evidence="17 18" key="1">
    <citation type="submission" date="2018-01" db="EMBL/GenBank/DDBJ databases">
        <title>Metagenomic assembled genomes from two thermal pools in the Uzon Caldera, Kamchatka, Russia.</title>
        <authorList>
            <person name="Wilkins L."/>
            <person name="Ettinger C."/>
        </authorList>
    </citation>
    <scope>NUCLEOTIDE SEQUENCE [LARGE SCALE GENOMIC DNA]</scope>
    <source>
        <strain evidence="17">ZAV-05</strain>
    </source>
</reference>
<feature type="binding site" evidence="16">
    <location>
        <position position="184"/>
    </location>
    <ligand>
        <name>substrate</name>
    </ligand>
</feature>
<evidence type="ECO:0000256" key="3">
    <source>
        <dbReference type="ARBA" id="ARBA00004496"/>
    </source>
</evidence>
<comment type="function">
    <text evidence="16">Catalyzes the phosphorylation of pantothenate (Pan), the first step in CoA biosynthesis.</text>
</comment>
<dbReference type="CDD" id="cd24015">
    <property type="entry name" value="ASKHA_NBD_PanK-III"/>
    <property type="match status" value="1"/>
</dbReference>
<evidence type="ECO:0000256" key="14">
    <source>
        <dbReference type="ARBA" id="ARBA00038036"/>
    </source>
</evidence>
<evidence type="ECO:0000256" key="10">
    <source>
        <dbReference type="ARBA" id="ARBA00022777"/>
    </source>
</evidence>
<evidence type="ECO:0000256" key="11">
    <source>
        <dbReference type="ARBA" id="ARBA00022840"/>
    </source>
</evidence>
<dbReference type="InterPro" id="IPR004619">
    <property type="entry name" value="Type_III_PanK"/>
</dbReference>
<dbReference type="NCBIfam" id="TIGR00671">
    <property type="entry name" value="baf"/>
    <property type="match status" value="1"/>
</dbReference>
<comment type="caution">
    <text evidence="17">The sequence shown here is derived from an EMBL/GenBank/DDBJ whole genome shotgun (WGS) entry which is preliminary data.</text>
</comment>
<organism evidence="17 18">
    <name type="scientific">Calditerrivibrio nitroreducens</name>
    <dbReference type="NCBI Taxonomy" id="477976"/>
    <lineage>
        <taxon>Bacteria</taxon>
        <taxon>Pseudomonadati</taxon>
        <taxon>Deferribacterota</taxon>
        <taxon>Deferribacteres</taxon>
        <taxon>Deferribacterales</taxon>
        <taxon>Calditerrivibrionaceae</taxon>
    </lineage>
</organism>
<proteinExistence type="inferred from homology"/>
<dbReference type="AlphaFoldDB" id="A0A2J6WJM4"/>
<keyword evidence="16" id="KW-0479">Metal-binding</keyword>
<dbReference type="PANTHER" id="PTHR34265:SF1">
    <property type="entry name" value="TYPE III PANTOTHENATE KINASE"/>
    <property type="match status" value="1"/>
</dbReference>
<evidence type="ECO:0000256" key="7">
    <source>
        <dbReference type="ARBA" id="ARBA00022490"/>
    </source>
</evidence>
<comment type="subcellular location">
    <subcellularLocation>
        <location evidence="3 16">Cytoplasm</location>
    </subcellularLocation>
</comment>
<dbReference type="GO" id="GO:0004594">
    <property type="term" value="F:pantothenate kinase activity"/>
    <property type="evidence" value="ECO:0007669"/>
    <property type="project" value="UniProtKB-UniRule"/>
</dbReference>
<feature type="binding site" evidence="16">
    <location>
        <begin position="6"/>
        <end position="13"/>
    </location>
    <ligand>
        <name>ATP</name>
        <dbReference type="ChEBI" id="CHEBI:30616"/>
    </ligand>
</feature>
<feature type="binding site" evidence="16">
    <location>
        <position position="129"/>
    </location>
    <ligand>
        <name>K(+)</name>
        <dbReference type="ChEBI" id="CHEBI:29103"/>
    </ligand>
</feature>
<evidence type="ECO:0000313" key="18">
    <source>
        <dbReference type="Proteomes" id="UP000242881"/>
    </source>
</evidence>
<evidence type="ECO:0000256" key="8">
    <source>
        <dbReference type="ARBA" id="ARBA00022679"/>
    </source>
</evidence>
<evidence type="ECO:0000256" key="9">
    <source>
        <dbReference type="ARBA" id="ARBA00022741"/>
    </source>
</evidence>
<evidence type="ECO:0000256" key="4">
    <source>
        <dbReference type="ARBA" id="ARBA00005225"/>
    </source>
</evidence>
<dbReference type="GO" id="GO:0015937">
    <property type="term" value="P:coenzyme A biosynthetic process"/>
    <property type="evidence" value="ECO:0007669"/>
    <property type="project" value="UniProtKB-UniRule"/>
</dbReference>
<dbReference type="PANTHER" id="PTHR34265">
    <property type="entry name" value="TYPE III PANTOTHENATE KINASE"/>
    <property type="match status" value="1"/>
</dbReference>
<evidence type="ECO:0000256" key="13">
    <source>
        <dbReference type="ARBA" id="ARBA00022993"/>
    </source>
</evidence>
<comment type="cofactor">
    <cofactor evidence="16">
        <name>NH4(+)</name>
        <dbReference type="ChEBI" id="CHEBI:28938"/>
    </cofactor>
    <cofactor evidence="16">
        <name>K(+)</name>
        <dbReference type="ChEBI" id="CHEBI:29103"/>
    </cofactor>
    <text evidence="16">A monovalent cation. Ammonium or potassium.</text>
</comment>
<accession>A0A2J6WJM4</accession>